<dbReference type="OrthoDB" id="7207000at2"/>
<name>A0A6N8DHD6_RHOAC</name>
<evidence type="ECO:0000313" key="2">
    <source>
        <dbReference type="Proteomes" id="UP000439113"/>
    </source>
</evidence>
<organism evidence="1 2">
    <name type="scientific">Rhodoblastus acidophilus</name>
    <name type="common">Rhodopseudomonas acidophila</name>
    <dbReference type="NCBI Taxonomy" id="1074"/>
    <lineage>
        <taxon>Bacteria</taxon>
        <taxon>Pseudomonadati</taxon>
        <taxon>Pseudomonadota</taxon>
        <taxon>Alphaproteobacteria</taxon>
        <taxon>Hyphomicrobiales</taxon>
        <taxon>Rhodoblastaceae</taxon>
        <taxon>Rhodoblastus</taxon>
    </lineage>
</organism>
<proteinExistence type="predicted"/>
<gene>
    <name evidence="1" type="ORF">GJ654_00770</name>
</gene>
<sequence>MLLTIFGTPSPLTYWLIHVARSAANVIFGGHHYISAVSLEDMRAAWSERDGRAVVFHADIPQGKIVELFLQSNFPYLVSSDAALDIVGYATLTRDLGFRDALRFASQSLSILAQLRHTPHALYLDELCYDVYATDAIQAIVHHFNVTANASHMERIHRTVLRGADYASTKVLDLVLQEFPKARYPGSYANLYSATELSIINDTIRSYGALMASRQIQKINWRPELVLDRDNPDLMLDGPREMTGPARLMFGGHLLHLPAGAWKAAVTLEIAENHSGNRLLSQVYVGADLLQQVTATLPESGVFQYEMDFVVQDSFFPVQVYVGIAEGAIEGRLLLISLTLDRLEAA</sequence>
<accession>A0A6N8DHD6</accession>
<dbReference type="EMBL" id="WNKS01000001">
    <property type="protein sequence ID" value="MTV29518.1"/>
    <property type="molecule type" value="Genomic_DNA"/>
</dbReference>
<comment type="caution">
    <text evidence="1">The sequence shown here is derived from an EMBL/GenBank/DDBJ whole genome shotgun (WGS) entry which is preliminary data.</text>
</comment>
<dbReference type="RefSeq" id="WP_155444186.1">
    <property type="nucleotide sequence ID" value="NZ_JAOQNR010000001.1"/>
</dbReference>
<dbReference type="AlphaFoldDB" id="A0A6N8DHD6"/>
<dbReference type="Proteomes" id="UP000439113">
    <property type="component" value="Unassembled WGS sequence"/>
</dbReference>
<reference evidence="1 2" key="1">
    <citation type="submission" date="2019-11" db="EMBL/GenBank/DDBJ databases">
        <title>Whole-genome sequence of a Rhodoblastus acidophilus DSM 142.</title>
        <authorList>
            <person name="Kyndt J.A."/>
            <person name="Meyer T.E."/>
        </authorList>
    </citation>
    <scope>NUCLEOTIDE SEQUENCE [LARGE SCALE GENOMIC DNA]</scope>
    <source>
        <strain evidence="1 2">DSM 142</strain>
    </source>
</reference>
<evidence type="ECO:0000313" key="1">
    <source>
        <dbReference type="EMBL" id="MTV29518.1"/>
    </source>
</evidence>
<protein>
    <submittedName>
        <fullName evidence="1">Uncharacterized protein</fullName>
    </submittedName>
</protein>